<dbReference type="Proteomes" id="UP001429354">
    <property type="component" value="Unassembled WGS sequence"/>
</dbReference>
<reference evidence="7 8" key="1">
    <citation type="submission" date="2018-07" db="EMBL/GenBank/DDBJ databases">
        <title>Whole genome Sequencing of Pseudoxanthomonas gei KCTC 32298 (T).</title>
        <authorList>
            <person name="Kumar S."/>
            <person name="Bansal K."/>
            <person name="Kaur A."/>
            <person name="Patil P."/>
            <person name="Sharma S."/>
            <person name="Patil P.B."/>
        </authorList>
    </citation>
    <scope>NUCLEOTIDE SEQUENCE [LARGE SCALE GENOMIC DNA]</scope>
    <source>
        <strain evidence="7 8">KCTC 32298</strain>
    </source>
</reference>
<dbReference type="Gene3D" id="3.10.290.10">
    <property type="entry name" value="RNA-binding S4 domain"/>
    <property type="match status" value="1"/>
</dbReference>
<dbReference type="SMART" id="SM00363">
    <property type="entry name" value="S4"/>
    <property type="match status" value="1"/>
</dbReference>
<evidence type="ECO:0000256" key="4">
    <source>
        <dbReference type="PIRNR" id="PIRNR016821"/>
    </source>
</evidence>
<protein>
    <recommendedName>
        <fullName evidence="4">Heat shock protein 15</fullName>
    </recommendedName>
</protein>
<name>A0ABX0AB45_9GAMM</name>
<keyword evidence="3 4" id="KW-0238">DNA-binding</keyword>
<evidence type="ECO:0000313" key="7">
    <source>
        <dbReference type="EMBL" id="NDK38777.1"/>
    </source>
</evidence>
<comment type="caution">
    <text evidence="7">The sequence shown here is derived from an EMBL/GenBank/DDBJ whole genome shotgun (WGS) entry which is preliminary data.</text>
</comment>
<evidence type="ECO:0000256" key="2">
    <source>
        <dbReference type="ARBA" id="ARBA00022884"/>
    </source>
</evidence>
<dbReference type="SUPFAM" id="SSF55174">
    <property type="entry name" value="Alpha-L RNA-binding motif"/>
    <property type="match status" value="1"/>
</dbReference>
<dbReference type="InterPro" id="IPR025708">
    <property type="entry name" value="HSP15"/>
</dbReference>
<evidence type="ECO:0000256" key="5">
    <source>
        <dbReference type="SAM" id="MobiDB-lite"/>
    </source>
</evidence>
<dbReference type="RefSeq" id="WP_162349343.1">
    <property type="nucleotide sequence ID" value="NZ_QOVG01000004.1"/>
</dbReference>
<dbReference type="InterPro" id="IPR036986">
    <property type="entry name" value="S4_RNA-bd_sf"/>
</dbReference>
<comment type="similarity">
    <text evidence="1 4">Belongs to the HSP15 family.</text>
</comment>
<dbReference type="InterPro" id="IPR002942">
    <property type="entry name" value="S4_RNA-bd"/>
</dbReference>
<evidence type="ECO:0000313" key="8">
    <source>
        <dbReference type="Proteomes" id="UP001429354"/>
    </source>
</evidence>
<dbReference type="PROSITE" id="PS50889">
    <property type="entry name" value="S4"/>
    <property type="match status" value="1"/>
</dbReference>
<feature type="domain" description="RNA-binding S4" evidence="6">
    <location>
        <begin position="12"/>
        <end position="74"/>
    </location>
</feature>
<dbReference type="PIRSF" id="PIRSF016821">
    <property type="entry name" value="HSP15"/>
    <property type="match status" value="1"/>
</dbReference>
<evidence type="ECO:0000256" key="1">
    <source>
        <dbReference type="ARBA" id="ARBA00008396"/>
    </source>
</evidence>
<keyword evidence="8" id="KW-1185">Reference proteome</keyword>
<dbReference type="EMBL" id="QOVG01000004">
    <property type="protein sequence ID" value="NDK38777.1"/>
    <property type="molecule type" value="Genomic_DNA"/>
</dbReference>
<feature type="compositionally biased region" description="Basic and acidic residues" evidence="5">
    <location>
        <begin position="102"/>
        <end position="119"/>
    </location>
</feature>
<accession>A0ABX0AB45</accession>
<organism evidence="7 8">
    <name type="scientific">Pseudoxanthomonas gei</name>
    <dbReference type="NCBI Taxonomy" id="1383030"/>
    <lineage>
        <taxon>Bacteria</taxon>
        <taxon>Pseudomonadati</taxon>
        <taxon>Pseudomonadota</taxon>
        <taxon>Gammaproteobacteria</taxon>
        <taxon>Lysobacterales</taxon>
        <taxon>Lysobacteraceae</taxon>
        <taxon>Pseudoxanthomonas</taxon>
    </lineage>
</organism>
<keyword evidence="2 4" id="KW-0694">RNA-binding</keyword>
<evidence type="ECO:0000256" key="3">
    <source>
        <dbReference type="ARBA" id="ARBA00023125"/>
    </source>
</evidence>
<feature type="region of interest" description="Disordered" evidence="5">
    <location>
        <begin position="102"/>
        <end position="121"/>
    </location>
</feature>
<proteinExistence type="inferred from homology"/>
<dbReference type="Pfam" id="PF01479">
    <property type="entry name" value="S4"/>
    <property type="match status" value="1"/>
</dbReference>
<sequence length="136" mass="15151">MQDGSDSNTGLVRLDVWLWAARFFKTRALAKAAIENGKIEVGGQRAKPARQVRMGDTLQIVRGEETFQVEVALLSSKRGAAPVAATLYREDEDARALRELQRAQRTAERSGYHAPEHKPDKRARRLIQALGDLDAL</sequence>
<gene>
    <name evidence="7" type="ORF">DT603_07985</name>
</gene>
<evidence type="ECO:0000259" key="6">
    <source>
        <dbReference type="SMART" id="SM00363"/>
    </source>
</evidence>
<dbReference type="CDD" id="cd00165">
    <property type="entry name" value="S4"/>
    <property type="match status" value="1"/>
</dbReference>